<feature type="signal peptide" evidence="1">
    <location>
        <begin position="1"/>
        <end position="21"/>
    </location>
</feature>
<evidence type="ECO:0000256" key="1">
    <source>
        <dbReference type="SAM" id="SignalP"/>
    </source>
</evidence>
<dbReference type="VEuPathDB" id="FungiDB:PHYBLDRAFT_175096"/>
<accession>A0A162WED9</accession>
<protein>
    <submittedName>
        <fullName evidence="2">Uncharacterized protein</fullName>
    </submittedName>
</protein>
<name>A0A162WED9_PHYB8</name>
<dbReference type="GeneID" id="28998312"/>
<evidence type="ECO:0000313" key="3">
    <source>
        <dbReference type="Proteomes" id="UP000077315"/>
    </source>
</evidence>
<evidence type="ECO:0000313" key="2">
    <source>
        <dbReference type="EMBL" id="OAD66545.1"/>
    </source>
</evidence>
<dbReference type="EMBL" id="KV441002">
    <property type="protein sequence ID" value="OAD66545.1"/>
    <property type="molecule type" value="Genomic_DNA"/>
</dbReference>
<reference evidence="3" key="1">
    <citation type="submission" date="2015-06" db="EMBL/GenBank/DDBJ databases">
        <title>Expansion of signal transduction pathways in fungi by whole-genome duplication.</title>
        <authorList>
            <consortium name="DOE Joint Genome Institute"/>
            <person name="Corrochano L.M."/>
            <person name="Kuo A."/>
            <person name="Marcet-Houben M."/>
            <person name="Polaino S."/>
            <person name="Salamov A."/>
            <person name="Villalobos J.M."/>
            <person name="Alvarez M.I."/>
            <person name="Avalos J."/>
            <person name="Benito E.P."/>
            <person name="Benoit I."/>
            <person name="Burger G."/>
            <person name="Camino L.P."/>
            <person name="Canovas D."/>
            <person name="Cerda-Olmedo E."/>
            <person name="Cheng J.-F."/>
            <person name="Dominguez A."/>
            <person name="Elias M."/>
            <person name="Eslava A.P."/>
            <person name="Glaser F."/>
            <person name="Grimwood J."/>
            <person name="Gutierrez G."/>
            <person name="Heitman J."/>
            <person name="Henrissat B."/>
            <person name="Iturriaga E.A."/>
            <person name="Lang B.F."/>
            <person name="Lavin J.L."/>
            <person name="Lee S."/>
            <person name="Li W."/>
            <person name="Lindquist E."/>
            <person name="Lopez-Garcia S."/>
            <person name="Luque E.M."/>
            <person name="Marcos A.T."/>
            <person name="Martin J."/>
            <person name="McCluskey K."/>
            <person name="Medina H.R."/>
            <person name="Miralles-Duran A."/>
            <person name="Miyazaki A."/>
            <person name="Munoz-Torres E."/>
            <person name="Oguiza J.A."/>
            <person name="Ohm R."/>
            <person name="Olmedo M."/>
            <person name="Orejas M."/>
            <person name="Ortiz-Castellanos L."/>
            <person name="Pisabarro A.G."/>
            <person name="Rodriguez-Romero J."/>
            <person name="Ruiz-Herrera J."/>
            <person name="Ruiz-Vazquez R."/>
            <person name="Sanz C."/>
            <person name="Schackwitz W."/>
            <person name="Schmutz J."/>
            <person name="Shahriari M."/>
            <person name="Shelest E."/>
            <person name="Silva-Franco F."/>
            <person name="Soanes D."/>
            <person name="Syed K."/>
            <person name="Tagua V.G."/>
            <person name="Talbot N.J."/>
            <person name="Thon M."/>
            <person name="De vries R.P."/>
            <person name="Wiebenga A."/>
            <person name="Yadav J.S."/>
            <person name="Braun E.L."/>
            <person name="Baker S."/>
            <person name="Garre V."/>
            <person name="Horwitz B."/>
            <person name="Torres-Martinez S."/>
            <person name="Idnurm A."/>
            <person name="Herrera-Estrella A."/>
            <person name="Gabaldon T."/>
            <person name="Grigoriev I.V."/>
        </authorList>
    </citation>
    <scope>NUCLEOTIDE SEQUENCE [LARGE SCALE GENOMIC DNA]</scope>
    <source>
        <strain evidence="3">NRRL 1555(-)</strain>
    </source>
</reference>
<keyword evidence="1" id="KW-0732">Signal</keyword>
<keyword evidence="3" id="KW-1185">Reference proteome</keyword>
<dbReference type="AlphaFoldDB" id="A0A162WED9"/>
<sequence>MPSLSLRGNLLLIVFLDLAFYDIYFHSKTCSNLQSKWFDIKVKIQTQCESTDYFCFTTKRFYGEFGHNYNSMQKISRRYKSIIDNELKGVKNITNIRKEYSQWIKSKGNTRYWLHKIEKETLSTFHIEGAE</sequence>
<organism evidence="2 3">
    <name type="scientific">Phycomyces blakesleeanus (strain ATCC 8743b / DSM 1359 / FGSC 10004 / NBRC 33097 / NRRL 1555)</name>
    <dbReference type="NCBI Taxonomy" id="763407"/>
    <lineage>
        <taxon>Eukaryota</taxon>
        <taxon>Fungi</taxon>
        <taxon>Fungi incertae sedis</taxon>
        <taxon>Mucoromycota</taxon>
        <taxon>Mucoromycotina</taxon>
        <taxon>Mucoromycetes</taxon>
        <taxon>Mucorales</taxon>
        <taxon>Phycomycetaceae</taxon>
        <taxon>Phycomyces</taxon>
    </lineage>
</organism>
<feature type="chain" id="PRO_5007840748" evidence="1">
    <location>
        <begin position="22"/>
        <end position="131"/>
    </location>
</feature>
<dbReference type="InParanoid" id="A0A162WED9"/>
<dbReference type="RefSeq" id="XP_018284585.1">
    <property type="nucleotide sequence ID" value="XM_018437406.1"/>
</dbReference>
<proteinExistence type="predicted"/>
<gene>
    <name evidence="2" type="ORF">PHYBLDRAFT_175096</name>
</gene>
<dbReference type="Proteomes" id="UP000077315">
    <property type="component" value="Unassembled WGS sequence"/>
</dbReference>